<reference evidence="1 2" key="1">
    <citation type="journal article" date="2015" name="Fungal Genet. Biol.">
        <title>Evolution of novel wood decay mechanisms in Agaricales revealed by the genome sequences of Fistulina hepatica and Cylindrobasidium torrendii.</title>
        <authorList>
            <person name="Floudas D."/>
            <person name="Held B.W."/>
            <person name="Riley R."/>
            <person name="Nagy L.G."/>
            <person name="Koehler G."/>
            <person name="Ransdell A.S."/>
            <person name="Younus H."/>
            <person name="Chow J."/>
            <person name="Chiniquy J."/>
            <person name="Lipzen A."/>
            <person name="Tritt A."/>
            <person name="Sun H."/>
            <person name="Haridas S."/>
            <person name="LaButti K."/>
            <person name="Ohm R.A."/>
            <person name="Kues U."/>
            <person name="Blanchette R.A."/>
            <person name="Grigoriev I.V."/>
            <person name="Minto R.E."/>
            <person name="Hibbett D.S."/>
        </authorList>
    </citation>
    <scope>NUCLEOTIDE SEQUENCE [LARGE SCALE GENOMIC DNA]</scope>
    <source>
        <strain evidence="1 2">ATCC 64428</strain>
    </source>
</reference>
<evidence type="ECO:0000313" key="2">
    <source>
        <dbReference type="Proteomes" id="UP000054144"/>
    </source>
</evidence>
<keyword evidence="2" id="KW-1185">Reference proteome</keyword>
<dbReference type="AlphaFoldDB" id="A0A0D7ALH9"/>
<proteinExistence type="predicted"/>
<dbReference type="EMBL" id="KN881636">
    <property type="protein sequence ID" value="KIY52614.1"/>
    <property type="molecule type" value="Genomic_DNA"/>
</dbReference>
<dbReference type="InterPro" id="IPR036465">
    <property type="entry name" value="vWFA_dom_sf"/>
</dbReference>
<gene>
    <name evidence="1" type="ORF">FISHEDRAFT_12588</name>
</gene>
<evidence type="ECO:0000313" key="1">
    <source>
        <dbReference type="EMBL" id="KIY52614.1"/>
    </source>
</evidence>
<dbReference type="Proteomes" id="UP000054144">
    <property type="component" value="Unassembled WGS sequence"/>
</dbReference>
<sequence>LAEYDIVIIMDDSGSMLLGDRWQQANLLTMVTKFDSDGVDIHFLNARENAAPLQRNVKNGESVRRLFSLVWPTTATPIGERLDAILDDYLTKVEQTRFTEASAKIKPINVIVITDGIPTDTGDMVPEKVIVRAAERLDRGRFPESQVGIQFVQVGTDKGAHKYLKDLDDNLVRWCSDGRMRDIVDTTPCSTLRDEKLSKETLLKIILGSINRRVD</sequence>
<dbReference type="SUPFAM" id="SSF53300">
    <property type="entry name" value="vWA-like"/>
    <property type="match status" value="1"/>
</dbReference>
<dbReference type="OrthoDB" id="2142040at2759"/>
<feature type="non-terminal residue" evidence="1">
    <location>
        <position position="215"/>
    </location>
</feature>
<dbReference type="PANTHER" id="PTHR34706:SF1">
    <property type="entry name" value="VWFA DOMAIN-CONTAINING PROTEIN"/>
    <property type="match status" value="1"/>
</dbReference>
<accession>A0A0D7ALH9</accession>
<feature type="non-terminal residue" evidence="1">
    <location>
        <position position="1"/>
    </location>
</feature>
<name>A0A0D7ALH9_9AGAR</name>
<evidence type="ECO:0008006" key="3">
    <source>
        <dbReference type="Google" id="ProtNLM"/>
    </source>
</evidence>
<organism evidence="1 2">
    <name type="scientific">Fistulina hepatica ATCC 64428</name>
    <dbReference type="NCBI Taxonomy" id="1128425"/>
    <lineage>
        <taxon>Eukaryota</taxon>
        <taxon>Fungi</taxon>
        <taxon>Dikarya</taxon>
        <taxon>Basidiomycota</taxon>
        <taxon>Agaricomycotina</taxon>
        <taxon>Agaricomycetes</taxon>
        <taxon>Agaricomycetidae</taxon>
        <taxon>Agaricales</taxon>
        <taxon>Fistulinaceae</taxon>
        <taxon>Fistulina</taxon>
    </lineage>
</organism>
<protein>
    <recommendedName>
        <fullName evidence="3">VWFA domain-containing protein</fullName>
    </recommendedName>
</protein>
<dbReference type="PANTHER" id="PTHR34706">
    <property type="entry name" value="SLR1338 PROTEIN"/>
    <property type="match status" value="1"/>
</dbReference>
<dbReference type="Gene3D" id="3.40.50.410">
    <property type="entry name" value="von Willebrand factor, type A domain"/>
    <property type="match status" value="1"/>
</dbReference>